<evidence type="ECO:0000313" key="1">
    <source>
        <dbReference type="EMBL" id="KAK9752616.1"/>
    </source>
</evidence>
<dbReference type="EMBL" id="JASPKY010000019">
    <property type="protein sequence ID" value="KAK9752616.1"/>
    <property type="molecule type" value="Genomic_DNA"/>
</dbReference>
<comment type="caution">
    <text evidence="1">The sequence shown here is derived from an EMBL/GenBank/DDBJ whole genome shotgun (WGS) entry which is preliminary data.</text>
</comment>
<proteinExistence type="predicted"/>
<gene>
    <name evidence="1" type="ORF">QE152_g4080</name>
</gene>
<name>A0AAW1N0F1_POPJA</name>
<sequence length="73" mass="8246">MSKPVFLDVDPTIVERNLKLTEDNSDIDKIFNVPGDKYPSKLIKPTAVPLKTVEESSIWKKEGVEIIDPMMSN</sequence>
<reference evidence="1 2" key="1">
    <citation type="journal article" date="2024" name="BMC Genomics">
        <title>De novo assembly and annotation of Popillia japonica's genome with initial clues to its potential as an invasive pest.</title>
        <authorList>
            <person name="Cucini C."/>
            <person name="Boschi S."/>
            <person name="Funari R."/>
            <person name="Cardaioli E."/>
            <person name="Iannotti N."/>
            <person name="Marturano G."/>
            <person name="Paoli F."/>
            <person name="Bruttini M."/>
            <person name="Carapelli A."/>
            <person name="Frati F."/>
            <person name="Nardi F."/>
        </authorList>
    </citation>
    <scope>NUCLEOTIDE SEQUENCE [LARGE SCALE GENOMIC DNA]</scope>
    <source>
        <strain evidence="1">DMR45628</strain>
    </source>
</reference>
<organism evidence="1 2">
    <name type="scientific">Popillia japonica</name>
    <name type="common">Japanese beetle</name>
    <dbReference type="NCBI Taxonomy" id="7064"/>
    <lineage>
        <taxon>Eukaryota</taxon>
        <taxon>Metazoa</taxon>
        <taxon>Ecdysozoa</taxon>
        <taxon>Arthropoda</taxon>
        <taxon>Hexapoda</taxon>
        <taxon>Insecta</taxon>
        <taxon>Pterygota</taxon>
        <taxon>Neoptera</taxon>
        <taxon>Endopterygota</taxon>
        <taxon>Coleoptera</taxon>
        <taxon>Polyphaga</taxon>
        <taxon>Scarabaeiformia</taxon>
        <taxon>Scarabaeidae</taxon>
        <taxon>Rutelinae</taxon>
        <taxon>Popillia</taxon>
    </lineage>
</organism>
<dbReference type="Proteomes" id="UP001458880">
    <property type="component" value="Unassembled WGS sequence"/>
</dbReference>
<accession>A0AAW1N0F1</accession>
<dbReference type="AlphaFoldDB" id="A0AAW1N0F1"/>
<evidence type="ECO:0000313" key="2">
    <source>
        <dbReference type="Proteomes" id="UP001458880"/>
    </source>
</evidence>
<protein>
    <submittedName>
        <fullName evidence="1">Uncharacterized protein</fullName>
    </submittedName>
</protein>
<keyword evidence="2" id="KW-1185">Reference proteome</keyword>